<dbReference type="GO" id="GO:0016020">
    <property type="term" value="C:membrane"/>
    <property type="evidence" value="ECO:0007669"/>
    <property type="project" value="InterPro"/>
</dbReference>
<accession>A0A1I7X2N6</accession>
<evidence type="ECO:0000313" key="2">
    <source>
        <dbReference type="Proteomes" id="UP000095283"/>
    </source>
</evidence>
<reference evidence="3" key="1">
    <citation type="submission" date="2016-11" db="UniProtKB">
        <authorList>
            <consortium name="WormBaseParasite"/>
        </authorList>
    </citation>
    <scope>IDENTIFICATION</scope>
</reference>
<dbReference type="Pfam" id="PF07062">
    <property type="entry name" value="Clc-like"/>
    <property type="match status" value="1"/>
</dbReference>
<dbReference type="Proteomes" id="UP000095283">
    <property type="component" value="Unplaced"/>
</dbReference>
<organism evidence="2 3">
    <name type="scientific">Heterorhabditis bacteriophora</name>
    <name type="common">Entomopathogenic nematode worm</name>
    <dbReference type="NCBI Taxonomy" id="37862"/>
    <lineage>
        <taxon>Eukaryota</taxon>
        <taxon>Metazoa</taxon>
        <taxon>Ecdysozoa</taxon>
        <taxon>Nematoda</taxon>
        <taxon>Chromadorea</taxon>
        <taxon>Rhabditida</taxon>
        <taxon>Rhabditina</taxon>
        <taxon>Rhabditomorpha</taxon>
        <taxon>Strongyloidea</taxon>
        <taxon>Heterorhabditidae</taxon>
        <taxon>Heterorhabditis</taxon>
    </lineage>
</organism>
<feature type="transmembrane region" description="Helical" evidence="1">
    <location>
        <begin position="68"/>
        <end position="94"/>
    </location>
</feature>
<protein>
    <submittedName>
        <fullName evidence="3">MARVEL domain-containing protein</fullName>
    </submittedName>
</protein>
<dbReference type="Gene3D" id="1.20.140.150">
    <property type="match status" value="1"/>
</dbReference>
<name>A0A1I7X2N6_HETBA</name>
<dbReference type="WBParaSite" id="Hba_11852">
    <property type="protein sequence ID" value="Hba_11852"/>
    <property type="gene ID" value="Hba_11852"/>
</dbReference>
<sequence length="188" mass="21428">MYTCTYTFTKDDFDFYTSAEVVNIRTPAFYPWQRTLLHIFLFGQLSAFLALISYCVSSMENAKKVASLAFNIFSAIATVASVGSILAFAVFSHMVEYRFYHVSVSGIYEKHRGYSYYIALAGALFYLSGLIISVAYTIKVLRKDRWAGGSQETINAYRETPQQFGVPQFSSEDQFAMRALPDIPYKYR</sequence>
<keyword evidence="1" id="KW-0472">Membrane</keyword>
<keyword evidence="2" id="KW-1185">Reference proteome</keyword>
<evidence type="ECO:0000256" key="1">
    <source>
        <dbReference type="SAM" id="Phobius"/>
    </source>
</evidence>
<dbReference type="InterPro" id="IPR010761">
    <property type="entry name" value="Clc_prot-like"/>
</dbReference>
<feature type="transmembrane region" description="Helical" evidence="1">
    <location>
        <begin position="36"/>
        <end position="56"/>
    </location>
</feature>
<feature type="transmembrane region" description="Helical" evidence="1">
    <location>
        <begin position="114"/>
        <end position="136"/>
    </location>
</feature>
<keyword evidence="1" id="KW-0812">Transmembrane</keyword>
<proteinExistence type="predicted"/>
<evidence type="ECO:0000313" key="3">
    <source>
        <dbReference type="WBParaSite" id="Hba_11852"/>
    </source>
</evidence>
<dbReference type="AlphaFoldDB" id="A0A1I7X2N6"/>
<keyword evidence="1" id="KW-1133">Transmembrane helix</keyword>